<keyword evidence="4" id="KW-1185">Reference proteome</keyword>
<evidence type="ECO:0000256" key="1">
    <source>
        <dbReference type="SAM" id="Phobius"/>
    </source>
</evidence>
<dbReference type="Proteomes" id="UP000054248">
    <property type="component" value="Unassembled WGS sequence"/>
</dbReference>
<accession>A0A0C3KNG6</accession>
<dbReference type="EMBL" id="KN823099">
    <property type="protein sequence ID" value="KIO22868.1"/>
    <property type="molecule type" value="Genomic_DNA"/>
</dbReference>
<keyword evidence="1" id="KW-1133">Transmembrane helix</keyword>
<feature type="non-terminal residue" evidence="3">
    <location>
        <position position="244"/>
    </location>
</feature>
<feature type="transmembrane region" description="Helical" evidence="1">
    <location>
        <begin position="66"/>
        <end position="86"/>
    </location>
</feature>
<evidence type="ECO:0000313" key="4">
    <source>
        <dbReference type="Proteomes" id="UP000054248"/>
    </source>
</evidence>
<protein>
    <submittedName>
        <fullName evidence="3">Uncharacterized protein</fullName>
    </submittedName>
</protein>
<feature type="chain" id="PRO_5002166423" evidence="2">
    <location>
        <begin position="29"/>
        <end position="244"/>
    </location>
</feature>
<dbReference type="STRING" id="1051891.A0A0C3KNG6"/>
<evidence type="ECO:0000256" key="2">
    <source>
        <dbReference type="SAM" id="SignalP"/>
    </source>
</evidence>
<sequence length="244" mass="27314">MTKRTPRWIRRARGWGSWLGCSSSTVRSLILINCAMAIPEIQNAPNNPVSISGRKWKATLIRAFRFGLRLPLPPLLISFLLPLLPFRRLPSTPKGMPFRARTLPDTIQLRTYIEEYPYPAFVLNKRVSGKHAASLLPIFTNAAFRNLVFGPRENEPQNLGGGGLLEALAGTGFEGLANARRLGEWIEESPTTTNARFIVDLEPAWIDRSTCPIQLELIKTAVDAFWIITSVPRSELPKYVAPPK</sequence>
<dbReference type="AlphaFoldDB" id="A0A0C3KNG6"/>
<gene>
    <name evidence="3" type="ORF">M407DRAFT_215859</name>
</gene>
<proteinExistence type="predicted"/>
<organism evidence="3 4">
    <name type="scientific">Tulasnella calospora MUT 4182</name>
    <dbReference type="NCBI Taxonomy" id="1051891"/>
    <lineage>
        <taxon>Eukaryota</taxon>
        <taxon>Fungi</taxon>
        <taxon>Dikarya</taxon>
        <taxon>Basidiomycota</taxon>
        <taxon>Agaricomycotina</taxon>
        <taxon>Agaricomycetes</taxon>
        <taxon>Cantharellales</taxon>
        <taxon>Tulasnellaceae</taxon>
        <taxon>Tulasnella</taxon>
    </lineage>
</organism>
<keyword evidence="2" id="KW-0732">Signal</keyword>
<evidence type="ECO:0000313" key="3">
    <source>
        <dbReference type="EMBL" id="KIO22868.1"/>
    </source>
</evidence>
<dbReference type="HOGENOM" id="CLU_1140352_0_0_1"/>
<feature type="signal peptide" evidence="2">
    <location>
        <begin position="1"/>
        <end position="28"/>
    </location>
</feature>
<name>A0A0C3KNG6_9AGAM</name>
<reference evidence="3 4" key="1">
    <citation type="submission" date="2014-04" db="EMBL/GenBank/DDBJ databases">
        <authorList>
            <consortium name="DOE Joint Genome Institute"/>
            <person name="Kuo A."/>
            <person name="Girlanda M."/>
            <person name="Perotto S."/>
            <person name="Kohler A."/>
            <person name="Nagy L.G."/>
            <person name="Floudas D."/>
            <person name="Copeland A."/>
            <person name="Barry K.W."/>
            <person name="Cichocki N."/>
            <person name="Veneault-Fourrey C."/>
            <person name="LaButti K."/>
            <person name="Lindquist E.A."/>
            <person name="Lipzen A."/>
            <person name="Lundell T."/>
            <person name="Morin E."/>
            <person name="Murat C."/>
            <person name="Sun H."/>
            <person name="Tunlid A."/>
            <person name="Henrissat B."/>
            <person name="Grigoriev I.V."/>
            <person name="Hibbett D.S."/>
            <person name="Martin F."/>
            <person name="Nordberg H.P."/>
            <person name="Cantor M.N."/>
            <person name="Hua S.X."/>
        </authorList>
    </citation>
    <scope>NUCLEOTIDE SEQUENCE [LARGE SCALE GENOMIC DNA]</scope>
    <source>
        <strain evidence="3 4">MUT 4182</strain>
    </source>
</reference>
<keyword evidence="1" id="KW-0812">Transmembrane</keyword>
<reference evidence="4" key="2">
    <citation type="submission" date="2015-01" db="EMBL/GenBank/DDBJ databases">
        <title>Evolutionary Origins and Diversification of the Mycorrhizal Mutualists.</title>
        <authorList>
            <consortium name="DOE Joint Genome Institute"/>
            <consortium name="Mycorrhizal Genomics Consortium"/>
            <person name="Kohler A."/>
            <person name="Kuo A."/>
            <person name="Nagy L.G."/>
            <person name="Floudas D."/>
            <person name="Copeland A."/>
            <person name="Barry K.W."/>
            <person name="Cichocki N."/>
            <person name="Veneault-Fourrey C."/>
            <person name="LaButti K."/>
            <person name="Lindquist E.A."/>
            <person name="Lipzen A."/>
            <person name="Lundell T."/>
            <person name="Morin E."/>
            <person name="Murat C."/>
            <person name="Riley R."/>
            <person name="Ohm R."/>
            <person name="Sun H."/>
            <person name="Tunlid A."/>
            <person name="Henrissat B."/>
            <person name="Grigoriev I.V."/>
            <person name="Hibbett D.S."/>
            <person name="Martin F."/>
        </authorList>
    </citation>
    <scope>NUCLEOTIDE SEQUENCE [LARGE SCALE GENOMIC DNA]</scope>
    <source>
        <strain evidence="4">MUT 4182</strain>
    </source>
</reference>
<keyword evidence="1" id="KW-0472">Membrane</keyword>